<evidence type="ECO:0000313" key="1">
    <source>
        <dbReference type="EMBL" id="CBN74352.1"/>
    </source>
</evidence>
<dbReference type="InterPro" id="IPR015943">
    <property type="entry name" value="WD40/YVTN_repeat-like_dom_sf"/>
</dbReference>
<dbReference type="AlphaFoldDB" id="D8LHS1"/>
<keyword evidence="2" id="KW-1185">Reference proteome</keyword>
<gene>
    <name evidence="1" type="ORF">Esi_0020_0008</name>
</gene>
<dbReference type="STRING" id="2880.D8LHS1"/>
<dbReference type="SUPFAM" id="SSF50978">
    <property type="entry name" value="WD40 repeat-like"/>
    <property type="match status" value="1"/>
</dbReference>
<dbReference type="EMBL" id="FN649738">
    <property type="protein sequence ID" value="CBN74352.1"/>
    <property type="molecule type" value="Genomic_DNA"/>
</dbReference>
<sequence>MEGSLVEVGFLEELFGFGMQLTWHSGGMLASTPAQAGSQIHGQRVEHWWSRRRRWRLPGQHCQVSYRAPAPAAVQQQQQQVVGAPVLGSGGWPMLLSSLVTARRPEEWGRQGRGDLLADWVAALPQTSDCTNEEVRAVQALPDGRLASASQDHTARLWTPEDEKSEGAGGVYYDIGDTFADDNHWVVSLAALLPGIVPECPQGGLVTGCLDKLIRVYDHQGKQQRMLQGHDGGVIYFSWTAADQAAH</sequence>
<dbReference type="OrthoDB" id="10265988at2759"/>
<accession>D8LHS1</accession>
<reference evidence="1 2" key="1">
    <citation type="journal article" date="2010" name="Nature">
        <title>The Ectocarpus genome and the independent evolution of multicellularity in brown algae.</title>
        <authorList>
            <person name="Cock J.M."/>
            <person name="Sterck L."/>
            <person name="Rouze P."/>
            <person name="Scornet D."/>
            <person name="Allen A.E."/>
            <person name="Amoutzias G."/>
            <person name="Anthouard V."/>
            <person name="Artiguenave F."/>
            <person name="Aury J.M."/>
            <person name="Badger J.H."/>
            <person name="Beszteri B."/>
            <person name="Billiau K."/>
            <person name="Bonnet E."/>
            <person name="Bothwell J.H."/>
            <person name="Bowler C."/>
            <person name="Boyen C."/>
            <person name="Brownlee C."/>
            <person name="Carrano C.J."/>
            <person name="Charrier B."/>
            <person name="Cho G.Y."/>
            <person name="Coelho S.M."/>
            <person name="Collen J."/>
            <person name="Corre E."/>
            <person name="Da Silva C."/>
            <person name="Delage L."/>
            <person name="Delaroque N."/>
            <person name="Dittami S.M."/>
            <person name="Doulbeau S."/>
            <person name="Elias M."/>
            <person name="Farnham G."/>
            <person name="Gachon C.M."/>
            <person name="Gschloessl B."/>
            <person name="Heesch S."/>
            <person name="Jabbari K."/>
            <person name="Jubin C."/>
            <person name="Kawai H."/>
            <person name="Kimura K."/>
            <person name="Kloareg B."/>
            <person name="Kupper F.C."/>
            <person name="Lang D."/>
            <person name="Le Bail A."/>
            <person name="Leblanc C."/>
            <person name="Lerouge P."/>
            <person name="Lohr M."/>
            <person name="Lopez P.J."/>
            <person name="Martens C."/>
            <person name="Maumus F."/>
            <person name="Michel G."/>
            <person name="Miranda-Saavedra D."/>
            <person name="Morales J."/>
            <person name="Moreau H."/>
            <person name="Motomura T."/>
            <person name="Nagasato C."/>
            <person name="Napoli C.A."/>
            <person name="Nelson D.R."/>
            <person name="Nyvall-Collen P."/>
            <person name="Peters A.F."/>
            <person name="Pommier C."/>
            <person name="Potin P."/>
            <person name="Poulain J."/>
            <person name="Quesneville H."/>
            <person name="Read B."/>
            <person name="Rensing S.A."/>
            <person name="Ritter A."/>
            <person name="Rousvoal S."/>
            <person name="Samanta M."/>
            <person name="Samson G."/>
            <person name="Schroeder D.C."/>
            <person name="Segurens B."/>
            <person name="Strittmatter M."/>
            <person name="Tonon T."/>
            <person name="Tregear J.W."/>
            <person name="Valentin K."/>
            <person name="von Dassow P."/>
            <person name="Yamagishi T."/>
            <person name="Van de Peer Y."/>
            <person name="Wincker P."/>
        </authorList>
    </citation>
    <scope>NUCLEOTIDE SEQUENCE [LARGE SCALE GENOMIC DNA]</scope>
    <source>
        <strain evidence="2">Ec32 / CCAP1310/4</strain>
    </source>
</reference>
<dbReference type="SMART" id="SM00320">
    <property type="entry name" value="WD40"/>
    <property type="match status" value="2"/>
</dbReference>
<dbReference type="Proteomes" id="UP000002630">
    <property type="component" value="Linkage Group LG13"/>
</dbReference>
<name>D8LHS1_ECTSI</name>
<dbReference type="EMBL" id="FN648376">
    <property type="protein sequence ID" value="CBN74352.1"/>
    <property type="molecule type" value="Genomic_DNA"/>
</dbReference>
<dbReference type="InterPro" id="IPR036322">
    <property type="entry name" value="WD40_repeat_dom_sf"/>
</dbReference>
<dbReference type="InterPro" id="IPR001680">
    <property type="entry name" value="WD40_rpt"/>
</dbReference>
<dbReference type="Gene3D" id="2.130.10.10">
    <property type="entry name" value="YVTN repeat-like/Quinoprotein amine dehydrogenase"/>
    <property type="match status" value="1"/>
</dbReference>
<proteinExistence type="predicted"/>
<evidence type="ECO:0000313" key="2">
    <source>
        <dbReference type="Proteomes" id="UP000002630"/>
    </source>
</evidence>
<dbReference type="Pfam" id="PF00400">
    <property type="entry name" value="WD40"/>
    <property type="match status" value="1"/>
</dbReference>
<protein>
    <submittedName>
        <fullName evidence="1">Uncharacterized protein</fullName>
    </submittedName>
</protein>
<organism evidence="1 2">
    <name type="scientific">Ectocarpus siliculosus</name>
    <name type="common">Brown alga</name>
    <name type="synonym">Conferva siliculosa</name>
    <dbReference type="NCBI Taxonomy" id="2880"/>
    <lineage>
        <taxon>Eukaryota</taxon>
        <taxon>Sar</taxon>
        <taxon>Stramenopiles</taxon>
        <taxon>Ochrophyta</taxon>
        <taxon>PX clade</taxon>
        <taxon>Phaeophyceae</taxon>
        <taxon>Ectocarpales</taxon>
        <taxon>Ectocarpaceae</taxon>
        <taxon>Ectocarpus</taxon>
    </lineage>
</organism>
<dbReference type="InParanoid" id="D8LHS1"/>